<dbReference type="Gene3D" id="3.40.30.10">
    <property type="entry name" value="Glutaredoxin"/>
    <property type="match status" value="1"/>
</dbReference>
<dbReference type="SUPFAM" id="SSF52833">
    <property type="entry name" value="Thioredoxin-like"/>
    <property type="match status" value="1"/>
</dbReference>
<dbReference type="KEGG" id="mefw:F1737_04005"/>
<name>A0AA97FCY7_9EURY</name>
<dbReference type="Pfam" id="PF00462">
    <property type="entry name" value="Glutaredoxin"/>
    <property type="match status" value="1"/>
</dbReference>
<dbReference type="CDD" id="cd02976">
    <property type="entry name" value="NrdH"/>
    <property type="match status" value="1"/>
</dbReference>
<dbReference type="InterPro" id="IPR002109">
    <property type="entry name" value="Glutaredoxin"/>
</dbReference>
<dbReference type="InterPro" id="IPR036249">
    <property type="entry name" value="Thioredoxin-like_sf"/>
</dbReference>
<dbReference type="InterPro" id="IPR011767">
    <property type="entry name" value="GLR_AS"/>
</dbReference>
<dbReference type="PROSITE" id="PS00195">
    <property type="entry name" value="GLUTAREDOXIN_1"/>
    <property type="match status" value="1"/>
</dbReference>
<evidence type="ECO:0000259" key="1">
    <source>
        <dbReference type="PROSITE" id="PS50404"/>
    </source>
</evidence>
<dbReference type="PROSITE" id="PS50404">
    <property type="entry name" value="GST_NTER"/>
    <property type="match status" value="1"/>
</dbReference>
<organism evidence="2 3">
    <name type="scientific">Methanochimaera problematica</name>
    <dbReference type="NCBI Taxonomy" id="2609417"/>
    <lineage>
        <taxon>Archaea</taxon>
        <taxon>Methanobacteriati</taxon>
        <taxon>Methanobacteriota</taxon>
        <taxon>Stenosarchaea group</taxon>
        <taxon>Methanomicrobia</taxon>
        <taxon>Methanomicrobiales</taxon>
        <taxon>Methanomicrobiaceae</taxon>
        <taxon>Methanochimaera</taxon>
    </lineage>
</organism>
<dbReference type="InterPro" id="IPR004045">
    <property type="entry name" value="Glutathione_S-Trfase_N"/>
</dbReference>
<dbReference type="Proteomes" id="UP001301797">
    <property type="component" value="Chromosome"/>
</dbReference>
<proteinExistence type="predicted"/>
<gene>
    <name evidence="2" type="ORF">F1737_04005</name>
</gene>
<dbReference type="EMBL" id="CP043875">
    <property type="protein sequence ID" value="WOF15918.1"/>
    <property type="molecule type" value="Genomic_DNA"/>
</dbReference>
<accession>A0AA97FCY7</accession>
<dbReference type="PROSITE" id="PS51354">
    <property type="entry name" value="GLUTAREDOXIN_2"/>
    <property type="match status" value="1"/>
</dbReference>
<dbReference type="AlphaFoldDB" id="A0AA97FCY7"/>
<sequence length="96" mass="11229">MEKWNFVDGKNCGEIKLYALSTCVHCRKTKEFLEKNNVSYYYIYVDLLEPDELDEIYSEVKKYNPRGSFPTIVINGTRVIVGSKLDEIRKVLDLND</sequence>
<dbReference type="GeneID" id="85229303"/>
<protein>
    <submittedName>
        <fullName evidence="2">Glutaredoxin</fullName>
    </submittedName>
</protein>
<feature type="domain" description="GST N-terminal" evidence="1">
    <location>
        <begin position="13"/>
        <end position="96"/>
    </location>
</feature>
<keyword evidence="3" id="KW-1185">Reference proteome</keyword>
<evidence type="ECO:0000313" key="2">
    <source>
        <dbReference type="EMBL" id="WOF15918.1"/>
    </source>
</evidence>
<dbReference type="RefSeq" id="WP_317137488.1">
    <property type="nucleotide sequence ID" value="NZ_CP043875.1"/>
</dbReference>
<evidence type="ECO:0000313" key="3">
    <source>
        <dbReference type="Proteomes" id="UP001301797"/>
    </source>
</evidence>
<reference evidence="2 3" key="1">
    <citation type="submission" date="2019-09" db="EMBL/GenBank/DDBJ databases">
        <title>The complete genome of Methanoplanus sp. FWC-SCC4.</title>
        <authorList>
            <person name="Chen S.-C."/>
            <person name="Zhou Y.-Z."/>
            <person name="Lai M.-C."/>
        </authorList>
    </citation>
    <scope>NUCLEOTIDE SEQUENCE [LARGE SCALE GENOMIC DNA]</scope>
    <source>
        <strain evidence="2 3">FWC-SCC4</strain>
    </source>
</reference>